<comment type="caution">
    <text evidence="1">The sequence shown here is derived from an EMBL/GenBank/DDBJ whole genome shotgun (WGS) entry which is preliminary data.</text>
</comment>
<gene>
    <name evidence="1" type="ORF">HPB50_018059</name>
</gene>
<evidence type="ECO:0000313" key="2">
    <source>
        <dbReference type="Proteomes" id="UP000821845"/>
    </source>
</evidence>
<accession>A0ACB7TJY9</accession>
<reference evidence="1" key="1">
    <citation type="submission" date="2020-05" db="EMBL/GenBank/DDBJ databases">
        <title>Large-scale comparative analyses of tick genomes elucidate their genetic diversity and vector capacities.</title>
        <authorList>
            <person name="Jia N."/>
            <person name="Wang J."/>
            <person name="Shi W."/>
            <person name="Du L."/>
            <person name="Sun Y."/>
            <person name="Zhan W."/>
            <person name="Jiang J."/>
            <person name="Wang Q."/>
            <person name="Zhang B."/>
            <person name="Ji P."/>
            <person name="Sakyi L.B."/>
            <person name="Cui X."/>
            <person name="Yuan T."/>
            <person name="Jiang B."/>
            <person name="Yang W."/>
            <person name="Lam T.T.-Y."/>
            <person name="Chang Q."/>
            <person name="Ding S."/>
            <person name="Wang X."/>
            <person name="Zhu J."/>
            <person name="Ruan X."/>
            <person name="Zhao L."/>
            <person name="Wei J."/>
            <person name="Que T."/>
            <person name="Du C."/>
            <person name="Cheng J."/>
            <person name="Dai P."/>
            <person name="Han X."/>
            <person name="Huang E."/>
            <person name="Gao Y."/>
            <person name="Liu J."/>
            <person name="Shao H."/>
            <person name="Ye R."/>
            <person name="Li L."/>
            <person name="Wei W."/>
            <person name="Wang X."/>
            <person name="Wang C."/>
            <person name="Yang T."/>
            <person name="Huo Q."/>
            <person name="Li W."/>
            <person name="Guo W."/>
            <person name="Chen H."/>
            <person name="Zhou L."/>
            <person name="Ni X."/>
            <person name="Tian J."/>
            <person name="Zhou Y."/>
            <person name="Sheng Y."/>
            <person name="Liu T."/>
            <person name="Pan Y."/>
            <person name="Xia L."/>
            <person name="Li J."/>
            <person name="Zhao F."/>
            <person name="Cao W."/>
        </authorList>
    </citation>
    <scope>NUCLEOTIDE SEQUENCE</scope>
    <source>
        <strain evidence="1">Hyas-2018</strain>
    </source>
</reference>
<dbReference type="EMBL" id="CM023481">
    <property type="protein sequence ID" value="KAH6947273.1"/>
    <property type="molecule type" value="Genomic_DNA"/>
</dbReference>
<dbReference type="Proteomes" id="UP000821845">
    <property type="component" value="Chromosome 1"/>
</dbReference>
<name>A0ACB7TJY9_HYAAI</name>
<sequence>MRESKFLRHVARRLLPKRLKFLQLRVPLLQTGSIGIPAGRGARNGADRAVAADPHPEEARANWQDHFCLFRPLPPSRSSSTVRPRPDRGKPAARPPAVSTTGRGSDAMVQQARESALSAYQPRHRASVKYHRDPGRPYLKVNQPAAPASAARRESNAQRR</sequence>
<protein>
    <submittedName>
        <fullName evidence="1">Uncharacterized protein</fullName>
    </submittedName>
</protein>
<organism evidence="1 2">
    <name type="scientific">Hyalomma asiaticum</name>
    <name type="common">Tick</name>
    <dbReference type="NCBI Taxonomy" id="266040"/>
    <lineage>
        <taxon>Eukaryota</taxon>
        <taxon>Metazoa</taxon>
        <taxon>Ecdysozoa</taxon>
        <taxon>Arthropoda</taxon>
        <taxon>Chelicerata</taxon>
        <taxon>Arachnida</taxon>
        <taxon>Acari</taxon>
        <taxon>Parasitiformes</taxon>
        <taxon>Ixodida</taxon>
        <taxon>Ixodoidea</taxon>
        <taxon>Ixodidae</taxon>
        <taxon>Hyalomminae</taxon>
        <taxon>Hyalomma</taxon>
    </lineage>
</organism>
<proteinExistence type="predicted"/>
<evidence type="ECO:0000313" key="1">
    <source>
        <dbReference type="EMBL" id="KAH6947273.1"/>
    </source>
</evidence>
<keyword evidence="2" id="KW-1185">Reference proteome</keyword>